<dbReference type="RefSeq" id="WP_175305625.1">
    <property type="nucleotide sequence ID" value="NZ_JABWDC010000020.1"/>
</dbReference>
<proteinExistence type="predicted"/>
<sequence>MQFVINGMKYETDNMEMVAEVKKWYKVDTILTRALYPGEERGREYACQLWKSAKGNWLLIHEKDYGMKYGQAIKEEEAKNLLMRYATGIYEKLYGELPEA</sequence>
<evidence type="ECO:0000313" key="2">
    <source>
        <dbReference type="Proteomes" id="UP000554488"/>
    </source>
</evidence>
<dbReference type="Proteomes" id="UP000554488">
    <property type="component" value="Unassembled WGS sequence"/>
</dbReference>
<reference evidence="1 2" key="1">
    <citation type="submission" date="2020-04" db="EMBL/GenBank/DDBJ databases">
        <authorList>
            <person name="Pieper L."/>
        </authorList>
    </citation>
    <scope>NUCLEOTIDE SEQUENCE [LARGE SCALE GENOMIC DNA]</scope>
    <source>
        <strain evidence="1 2">F22</strain>
    </source>
</reference>
<comment type="caution">
    <text evidence="1">The sequence shown here is derived from an EMBL/GenBank/DDBJ whole genome shotgun (WGS) entry which is preliminary data.</text>
</comment>
<evidence type="ECO:0000313" key="1">
    <source>
        <dbReference type="EMBL" id="NUN86349.1"/>
    </source>
</evidence>
<dbReference type="EMBL" id="JABWDC010000020">
    <property type="protein sequence ID" value="NUN86349.1"/>
    <property type="molecule type" value="Genomic_DNA"/>
</dbReference>
<organism evidence="1 2">
    <name type="scientific">Coprococcus comes</name>
    <dbReference type="NCBI Taxonomy" id="410072"/>
    <lineage>
        <taxon>Bacteria</taxon>
        <taxon>Bacillati</taxon>
        <taxon>Bacillota</taxon>
        <taxon>Clostridia</taxon>
        <taxon>Lachnospirales</taxon>
        <taxon>Lachnospiraceae</taxon>
        <taxon>Coprococcus</taxon>
    </lineage>
</organism>
<gene>
    <name evidence="1" type="ORF">HUU93_06985</name>
</gene>
<name>A0A849Y1E3_9FIRM</name>
<accession>A0A849Y1E3</accession>
<protein>
    <submittedName>
        <fullName evidence="1">Uncharacterized protein</fullName>
    </submittedName>
</protein>
<dbReference type="AlphaFoldDB" id="A0A849Y1E3"/>
<reference evidence="1 2" key="2">
    <citation type="submission" date="2020-07" db="EMBL/GenBank/DDBJ databases">
        <title>Bacterial metabolism rescues the inhibition of intestinal drug absorption by food and drug additives.</title>
        <authorList>
            <person name="Zou L."/>
            <person name="Spanogiannopoulos P."/>
            <person name="Chien H.-C."/>
            <person name="Pieper L.M."/>
            <person name="Cai W."/>
            <person name="Khuri N."/>
            <person name="Pottel J."/>
            <person name="Vora B."/>
            <person name="Ni Z."/>
            <person name="Tsakalozou E."/>
            <person name="Zhang W."/>
            <person name="Shoichet B.K."/>
            <person name="Giacomini K.M."/>
            <person name="Turnbaugh P.J."/>
        </authorList>
    </citation>
    <scope>NUCLEOTIDE SEQUENCE [LARGE SCALE GENOMIC DNA]</scope>
    <source>
        <strain evidence="1 2">F22</strain>
    </source>
</reference>